<evidence type="ECO:0000256" key="2">
    <source>
        <dbReference type="ARBA" id="ARBA00022679"/>
    </source>
</evidence>
<accession>A0A931DF08</accession>
<evidence type="ECO:0000256" key="6">
    <source>
        <dbReference type="SAM" id="MobiDB-lite"/>
    </source>
</evidence>
<evidence type="ECO:0000259" key="8">
    <source>
        <dbReference type="PROSITE" id="PS50011"/>
    </source>
</evidence>
<dbReference type="PROSITE" id="PS50011">
    <property type="entry name" value="PROTEIN_KINASE_DOM"/>
    <property type="match status" value="1"/>
</dbReference>
<dbReference type="Gene3D" id="3.30.200.20">
    <property type="entry name" value="Phosphorylase Kinase, domain 1"/>
    <property type="match status" value="1"/>
</dbReference>
<dbReference type="EC" id="2.7.11.1" evidence="1"/>
<keyword evidence="2" id="KW-0808">Transferase</keyword>
<dbReference type="Gene3D" id="2.50.20.20">
    <property type="match status" value="1"/>
</dbReference>
<dbReference type="InterPro" id="IPR000719">
    <property type="entry name" value="Prot_kinase_dom"/>
</dbReference>
<feature type="domain" description="Protein kinase" evidence="8">
    <location>
        <begin position="10"/>
        <end position="258"/>
    </location>
</feature>
<dbReference type="PANTHER" id="PTHR43671">
    <property type="entry name" value="SERINE/THREONINE-PROTEIN KINASE NEK"/>
    <property type="match status" value="1"/>
</dbReference>
<feature type="transmembrane region" description="Helical" evidence="7">
    <location>
        <begin position="314"/>
        <end position="336"/>
    </location>
</feature>
<evidence type="ECO:0000256" key="5">
    <source>
        <dbReference type="ARBA" id="ARBA00022840"/>
    </source>
</evidence>
<gene>
    <name evidence="9" type="ORF">IW256_000374</name>
</gene>
<comment type="caution">
    <text evidence="9">The sequence shown here is derived from an EMBL/GenBank/DDBJ whole genome shotgun (WGS) entry which is preliminary data.</text>
</comment>
<dbReference type="GO" id="GO:0005524">
    <property type="term" value="F:ATP binding"/>
    <property type="evidence" value="ECO:0007669"/>
    <property type="project" value="UniProtKB-KW"/>
</dbReference>
<proteinExistence type="predicted"/>
<keyword evidence="7" id="KW-1133">Transmembrane helix</keyword>
<dbReference type="InterPro" id="IPR050660">
    <property type="entry name" value="NEK_Ser/Thr_kinase"/>
</dbReference>
<evidence type="ECO:0000313" key="10">
    <source>
        <dbReference type="Proteomes" id="UP000614047"/>
    </source>
</evidence>
<reference evidence="9" key="1">
    <citation type="submission" date="2020-11" db="EMBL/GenBank/DDBJ databases">
        <title>Sequencing the genomes of 1000 actinobacteria strains.</title>
        <authorList>
            <person name="Klenk H.-P."/>
        </authorList>
    </citation>
    <scope>NUCLEOTIDE SEQUENCE</scope>
    <source>
        <strain evidence="9">DSM 43175</strain>
    </source>
</reference>
<dbReference type="Pfam" id="PF00069">
    <property type="entry name" value="Pkinase"/>
    <property type="match status" value="1"/>
</dbReference>
<evidence type="ECO:0000256" key="1">
    <source>
        <dbReference type="ARBA" id="ARBA00012513"/>
    </source>
</evidence>
<feature type="region of interest" description="Disordered" evidence="6">
    <location>
        <begin position="336"/>
        <end position="364"/>
    </location>
</feature>
<dbReference type="GO" id="GO:0004674">
    <property type="term" value="F:protein serine/threonine kinase activity"/>
    <property type="evidence" value="ECO:0007669"/>
    <property type="project" value="UniProtKB-EC"/>
</dbReference>
<keyword evidence="4" id="KW-0418">Kinase</keyword>
<keyword evidence="7" id="KW-0812">Transmembrane</keyword>
<dbReference type="PANTHER" id="PTHR43671:SF13">
    <property type="entry name" value="SERINE_THREONINE-PROTEIN KINASE NEK2"/>
    <property type="match status" value="1"/>
</dbReference>
<name>A0A931DF08_9ACTN</name>
<dbReference type="Gene3D" id="1.10.510.10">
    <property type="entry name" value="Transferase(Phosphotransferase) domain 1"/>
    <property type="match status" value="1"/>
</dbReference>
<dbReference type="EMBL" id="JADOUA010000001">
    <property type="protein sequence ID" value="MBG6086261.1"/>
    <property type="molecule type" value="Genomic_DNA"/>
</dbReference>
<dbReference type="InterPro" id="IPR011009">
    <property type="entry name" value="Kinase-like_dom_sf"/>
</dbReference>
<dbReference type="RefSeq" id="WP_197009287.1">
    <property type="nucleotide sequence ID" value="NZ_BAABES010000013.1"/>
</dbReference>
<organism evidence="9 10">
    <name type="scientific">Actinomadura viridis</name>
    <dbReference type="NCBI Taxonomy" id="58110"/>
    <lineage>
        <taxon>Bacteria</taxon>
        <taxon>Bacillati</taxon>
        <taxon>Actinomycetota</taxon>
        <taxon>Actinomycetes</taxon>
        <taxon>Streptosporangiales</taxon>
        <taxon>Thermomonosporaceae</taxon>
        <taxon>Actinomadura</taxon>
    </lineage>
</organism>
<sequence length="567" mass="58138">MVDGWTVPGFTHVQELGGGACGRVMLALDDLTQTKVAIKYLDPRLNGDEAFLSRYRGVARRLSQLEDPNVVDFYELVESPQGTAIVMERVEGFGLRRMIATQGPTGPLAALAIISGTLLGLAAAHAKDIVHGTLRPSEILIDEDGNCRLVDFALASAGTEAQTAPAYAAPELWGGAPPGIATDLYAATAIFYECLTGRPPFTGRSQSAIAKAHREAPTPVEEVPGPLRDLIAQGLAKDPADRPGSAADFLGAVEDAAVAAYGPAWLAQGRGRLTELAAETARQPEPAPSKGRAAVPKPAPPGPAKTGGGGRGRVLAAALAVLVIAGGTAGGVLLLGGKDDDPPVGPAMSGTPEPAPPPTPSDPAAATLLGKIEQATGQAPGASFVYRRTGGGAATARGTFTLVPNGSPSYSMSVSGSGDTRRSTRAVIVGDTAYVMAGKTWRSAPANGQAPGYPTLVAQARWASSVGNVTALLRASTAFEQQGQIYKGTAAMDRLTADQSVGALYGHLSGATGAQQVAFALKLDRAGRPAHLWFRAQGADKARAQVIQATYSAWGRKAAIAAPSAPR</sequence>
<protein>
    <recommendedName>
        <fullName evidence="1">non-specific serine/threonine protein kinase</fullName>
        <ecNumber evidence="1">2.7.11.1</ecNumber>
    </recommendedName>
</protein>
<keyword evidence="3" id="KW-0547">Nucleotide-binding</keyword>
<keyword evidence="7" id="KW-0472">Membrane</keyword>
<feature type="region of interest" description="Disordered" evidence="6">
    <location>
        <begin position="278"/>
        <end position="310"/>
    </location>
</feature>
<keyword evidence="5" id="KW-0067">ATP-binding</keyword>
<evidence type="ECO:0000313" key="9">
    <source>
        <dbReference type="EMBL" id="MBG6086261.1"/>
    </source>
</evidence>
<dbReference type="CDD" id="cd14014">
    <property type="entry name" value="STKc_PknB_like"/>
    <property type="match status" value="1"/>
</dbReference>
<dbReference type="Proteomes" id="UP000614047">
    <property type="component" value="Unassembled WGS sequence"/>
</dbReference>
<dbReference type="AlphaFoldDB" id="A0A931DF08"/>
<evidence type="ECO:0000256" key="7">
    <source>
        <dbReference type="SAM" id="Phobius"/>
    </source>
</evidence>
<evidence type="ECO:0000256" key="3">
    <source>
        <dbReference type="ARBA" id="ARBA00022741"/>
    </source>
</evidence>
<evidence type="ECO:0000256" key="4">
    <source>
        <dbReference type="ARBA" id="ARBA00022777"/>
    </source>
</evidence>
<keyword evidence="10" id="KW-1185">Reference proteome</keyword>
<dbReference type="SUPFAM" id="SSF56112">
    <property type="entry name" value="Protein kinase-like (PK-like)"/>
    <property type="match status" value="1"/>
</dbReference>